<gene>
    <name evidence="1" type="ORF">GCM10007875_18060</name>
</gene>
<protein>
    <submittedName>
        <fullName evidence="1">Uncharacterized protein</fullName>
    </submittedName>
</protein>
<dbReference type="EMBL" id="BSOJ01000017">
    <property type="protein sequence ID" value="GLR26716.1"/>
    <property type="molecule type" value="Genomic_DNA"/>
</dbReference>
<comment type="caution">
    <text evidence="1">The sequence shown here is derived from an EMBL/GenBank/DDBJ whole genome shotgun (WGS) entry which is preliminary data.</text>
</comment>
<dbReference type="RefSeq" id="WP_284281364.1">
    <property type="nucleotide sequence ID" value="NZ_BSOJ01000017.1"/>
</dbReference>
<dbReference type="Proteomes" id="UP001156664">
    <property type="component" value="Unassembled WGS sequence"/>
</dbReference>
<proteinExistence type="predicted"/>
<sequence>MDQAKTLRKLLGQARPVITPILGDLQQDYAACMGRFILEQQARLGANSLLLDGSERGLNALVDAGPHQDLLGFLQGRRNLEDLAVLLAKKQHLVPARQGLAALTNAPAQAPNLLGKLHRLPVTCDHLYATLDYRAFLLASEFSAEGEWLWIVQPTAQSVTQAYSAIRSSGGVSEFVQHRVIVAGVRSVNEADHVFANLQDTTARFLGKPLQYGGHLPTLKAGQPLSEAGRDMIAAGRRVAKAVCTAEDQAYA</sequence>
<keyword evidence="2" id="KW-1185">Reference proteome</keyword>
<organism evidence="1 2">
    <name type="scientific">Limnobacter litoralis</name>
    <dbReference type="NCBI Taxonomy" id="481366"/>
    <lineage>
        <taxon>Bacteria</taxon>
        <taxon>Pseudomonadati</taxon>
        <taxon>Pseudomonadota</taxon>
        <taxon>Betaproteobacteria</taxon>
        <taxon>Burkholderiales</taxon>
        <taxon>Burkholderiaceae</taxon>
        <taxon>Limnobacter</taxon>
    </lineage>
</organism>
<accession>A0ABQ5YS46</accession>
<reference evidence="2" key="1">
    <citation type="journal article" date="2019" name="Int. J. Syst. Evol. Microbiol.">
        <title>The Global Catalogue of Microorganisms (GCM) 10K type strain sequencing project: providing services to taxonomists for standard genome sequencing and annotation.</title>
        <authorList>
            <consortium name="The Broad Institute Genomics Platform"/>
            <consortium name="The Broad Institute Genome Sequencing Center for Infectious Disease"/>
            <person name="Wu L."/>
            <person name="Ma J."/>
        </authorList>
    </citation>
    <scope>NUCLEOTIDE SEQUENCE [LARGE SCALE GENOMIC DNA]</scope>
    <source>
        <strain evidence="2">NBRC 105857</strain>
    </source>
</reference>
<evidence type="ECO:0000313" key="2">
    <source>
        <dbReference type="Proteomes" id="UP001156664"/>
    </source>
</evidence>
<evidence type="ECO:0000313" key="1">
    <source>
        <dbReference type="EMBL" id="GLR26716.1"/>
    </source>
</evidence>
<name>A0ABQ5YS46_9BURK</name>